<evidence type="ECO:0000256" key="3">
    <source>
        <dbReference type="PROSITE-ProRule" id="PRU00023"/>
    </source>
</evidence>
<dbReference type="OrthoDB" id="341259at2759"/>
<feature type="repeat" description="ANK" evidence="3">
    <location>
        <begin position="1216"/>
        <end position="1248"/>
    </location>
</feature>
<feature type="region of interest" description="Disordered" evidence="4">
    <location>
        <begin position="35"/>
        <end position="59"/>
    </location>
</feature>
<evidence type="ECO:0000259" key="5">
    <source>
        <dbReference type="Pfam" id="PF24883"/>
    </source>
</evidence>
<dbReference type="HOGENOM" id="CLU_002405_1_0_1"/>
<feature type="repeat" description="ANK" evidence="3">
    <location>
        <begin position="1155"/>
        <end position="1187"/>
    </location>
</feature>
<dbReference type="Proteomes" id="UP000030151">
    <property type="component" value="Unassembled WGS sequence"/>
</dbReference>
<gene>
    <name evidence="6" type="ORF">X797_010314</name>
</gene>
<keyword evidence="2 3" id="KW-0040">ANK repeat</keyword>
<dbReference type="Pfam" id="PF12796">
    <property type="entry name" value="Ank_2"/>
    <property type="match status" value="7"/>
</dbReference>
<feature type="repeat" description="ANK" evidence="3">
    <location>
        <begin position="943"/>
        <end position="975"/>
    </location>
</feature>
<feature type="repeat" description="ANK" evidence="3">
    <location>
        <begin position="1603"/>
        <end position="1635"/>
    </location>
</feature>
<feature type="repeat" description="ANK" evidence="3">
    <location>
        <begin position="910"/>
        <end position="942"/>
    </location>
</feature>
<accession>A0A014PKX4</accession>
<feature type="repeat" description="ANK" evidence="3">
    <location>
        <begin position="877"/>
        <end position="909"/>
    </location>
</feature>
<dbReference type="Gene3D" id="1.25.40.20">
    <property type="entry name" value="Ankyrin repeat-containing domain"/>
    <property type="match status" value="5"/>
</dbReference>
<evidence type="ECO:0000313" key="6">
    <source>
        <dbReference type="EMBL" id="EXU96638.1"/>
    </source>
</evidence>
<dbReference type="InterPro" id="IPR056884">
    <property type="entry name" value="NPHP3-like_N"/>
</dbReference>
<protein>
    <submittedName>
        <fullName evidence="6">Ankyrin repeat protein</fullName>
    </submittedName>
</protein>
<feature type="repeat" description="ANK" evidence="3">
    <location>
        <begin position="1122"/>
        <end position="1154"/>
    </location>
</feature>
<name>A0A014PKX4_9HYPO</name>
<feature type="domain" description="Nephrocystin 3-like N-terminal" evidence="5">
    <location>
        <begin position="225"/>
        <end position="358"/>
    </location>
</feature>
<dbReference type="InterPro" id="IPR002110">
    <property type="entry name" value="Ankyrin_rpt"/>
</dbReference>
<dbReference type="PRINTS" id="PR01415">
    <property type="entry name" value="ANKYRIN"/>
</dbReference>
<dbReference type="PANTHER" id="PTHR24198">
    <property type="entry name" value="ANKYRIN REPEAT AND PROTEIN KINASE DOMAIN-CONTAINING PROTEIN"/>
    <property type="match status" value="1"/>
</dbReference>
<evidence type="ECO:0000313" key="7">
    <source>
        <dbReference type="Proteomes" id="UP000030151"/>
    </source>
</evidence>
<evidence type="ECO:0000256" key="1">
    <source>
        <dbReference type="ARBA" id="ARBA00022737"/>
    </source>
</evidence>
<dbReference type="Pfam" id="PF24883">
    <property type="entry name" value="NPHP3_N"/>
    <property type="match status" value="1"/>
</dbReference>
<comment type="caution">
    <text evidence="6">The sequence shown here is derived from an EMBL/GenBank/DDBJ whole genome shotgun (WGS) entry which is preliminary data.</text>
</comment>
<reference evidence="6 7" key="1">
    <citation type="submission" date="2014-02" db="EMBL/GenBank/DDBJ databases">
        <title>The genome sequence of the entomopathogenic fungus Metarhizium robertsii ARSEF 2575.</title>
        <authorList>
            <person name="Giuliano Garisto Donzelli B."/>
            <person name="Roe B.A."/>
            <person name="Macmil S.L."/>
            <person name="Krasnoff S.B."/>
            <person name="Gibson D.M."/>
        </authorList>
    </citation>
    <scope>NUCLEOTIDE SEQUENCE [LARGE SCALE GENOMIC DNA]</scope>
    <source>
        <strain evidence="6 7">ARSEF 2575</strain>
    </source>
</reference>
<feature type="region of interest" description="Disordered" evidence="4">
    <location>
        <begin position="1006"/>
        <end position="1082"/>
    </location>
</feature>
<evidence type="ECO:0000256" key="2">
    <source>
        <dbReference type="ARBA" id="ARBA00023043"/>
    </source>
</evidence>
<sequence>MKELKLSISNMAYKNPTAEIDNLAQQLLRDISSAMTDDADSGSKSDSDFESDSPRDSSSSLLHPTLVFAAHDIGGTVLKRLFFGTAHRASDALPWGHTLSRMLRMCFTRKSGFWALDFVRQLSTLHEKLAEDFGSIGGQFQIVNIFQNESQSANYETIVDKFAATLDRDNEIQIGVDASFTMMDDACVPELRKWKDYVTGMRLLSRGDLETRNRPNSKPIYRHLCDWILSKPVLKDWVNSTTQHLQVLTVNPTGDPTSFLSSIIASIQDMRKNQTDIFITASYDQLGKGTYKRAKLLASLVSQILHRCPRLFLEITNYQDELRSAICRSNIVWIEWLLWKSLETLLCCSAPHQIFCIIHQSQQPRSLDCHESFIADLAALSELKEVPSKILIIGNAVSDTIPEKTTSHAEVNLGQAEEHAELRKDLERQLDLVGERNRGSFPLRSTILDHIFMETIDLRRTRYFLRYIEHLPILTEAAVKEALHQFSTDNSAFSAILQLVPPSSRLLVKDALSWIVHSMRPLTCDELRVALSIPGCDDDDGDSRKTGRVSPDAAAGLENILCGVVEIDNNTIYLTHENFGAFLDHPHPEMSWCRMGHTAHSGIARRCLTYLSHHLGAHPHGQETSSNTAEAKSAMETQKCPCWCNFGGVTGEIPFLEYTTQNWHKHLQLGPLEMDEQVRIFLDVDKQWENWATSLLRHRGVANDSFRPNRVCAPTNLHGMLGIPLAQAVDIAIRAISLPHFEQTTGWSLVFLAVVQAGDISTMLNVHEVMKEPNKESTLMEAFATGSDDTLCELCKLQPDFVRARFDIILSHAAKLGNKRLMEFLLGEKTHSWPGHVDTSGLTPLYEAVKWGHTTMSKRLYDLYRCSPNFQLTEPGQDQPILHVAARHGDSGLVAMICTAGMDINSLDSANMSPLYLAARHGHVDAVNRLLSAQANTDSADLNGDTALHAASRRGFCEIASALIRYGADVNMANLERETALHVAIDSGHENIALCFLGQDENTADDQNDQTLCGGKGNAPPEEYASNAARSEDGASKSVDGDPVTLPAATTSAIFGETSLGPEETSMARPSTNGSNTPCRSRVTMDVNIEPPLLLLAARGNHLKIIDALLKCKVPCDSRDELGRSALHIASKYGHYEVFRQLVENGADVNLTALNHTSVLHEASGRGHTDIVEGLLDKGADAGLEHITRVTALYFACKGGYIETVQALLPRSTRYDREEALRVAAIFGWVDILVLLLDSGTDKDAKDGALNCALHLASAFDYPRVAEVLLRRRARFDMKNAYGETPLHRAARKNSLGVMELLIYAGADMNLTDNTGKTALFLAAAKDCPEAVRLLLENGAGLMIPRTPEYNDYDNMLDLTLERFSLNVTKLILDRYMELNYRISDLVSSELLQCLSTESGKSLAKIRIILDSNLDPNKVIGDIGTILHYAAFHGSLDVVQLLLEFAYILDLDIIAGEYGTALQTAACSGTRTAPEIIRLLLENQANPRIVGGPFGTALQAAAIASNFHGKDSNTIALNIARLLLPQDIVNLVGGKHGTALQAAACDGSIEFAKLLLKEGAETHTVCGLYGTALHAAVAKSTRLDMVNLIFEQTNLGPDQQDIEGRLPLHLGVAHSTPGLVKLLTKGEANVRSVDKFGRNALHFAAGSGSMSVIKMILGSHPDLIHVRDNDGWCPIHWACRNHSMSSNLVSFLLQQGADGLARTKSHWTPWHVATYHGKSLAAQELTKPRSDAKDNYPIKGRGPREFTGIPEAAARSTVSSCDSCFCVSACAYPCQLNPSIKLTKDWDLQRILEKLYKCNQCIGTRYCFKCYEVMGTDMHYPEHKLEEVKDI</sequence>
<dbReference type="SMART" id="SM00248">
    <property type="entry name" value="ANK"/>
    <property type="match status" value="24"/>
</dbReference>
<keyword evidence="1" id="KW-0677">Repeat</keyword>
<dbReference type="PANTHER" id="PTHR24198:SF165">
    <property type="entry name" value="ANKYRIN REPEAT-CONTAINING PROTEIN-RELATED"/>
    <property type="match status" value="1"/>
</dbReference>
<organism evidence="6 7">
    <name type="scientific">Metarhizium robertsii</name>
    <dbReference type="NCBI Taxonomy" id="568076"/>
    <lineage>
        <taxon>Eukaryota</taxon>
        <taxon>Fungi</taxon>
        <taxon>Dikarya</taxon>
        <taxon>Ascomycota</taxon>
        <taxon>Pezizomycotina</taxon>
        <taxon>Sordariomycetes</taxon>
        <taxon>Hypocreomycetidae</taxon>
        <taxon>Hypocreales</taxon>
        <taxon>Clavicipitaceae</taxon>
        <taxon>Metarhizium</taxon>
    </lineage>
</organism>
<dbReference type="eggNOG" id="KOG4177">
    <property type="taxonomic scope" value="Eukaryota"/>
</dbReference>
<dbReference type="PROSITE" id="PS50297">
    <property type="entry name" value="ANK_REP_REGION"/>
    <property type="match status" value="7"/>
</dbReference>
<evidence type="ECO:0000256" key="4">
    <source>
        <dbReference type="SAM" id="MobiDB-lite"/>
    </source>
</evidence>
<feature type="repeat" description="ANK" evidence="3">
    <location>
        <begin position="1670"/>
        <end position="1704"/>
    </location>
</feature>
<proteinExistence type="predicted"/>
<feature type="compositionally biased region" description="Basic and acidic residues" evidence="4">
    <location>
        <begin position="41"/>
        <end position="55"/>
    </location>
</feature>
<dbReference type="InterPro" id="IPR036770">
    <property type="entry name" value="Ankyrin_rpt-contain_sf"/>
</dbReference>
<dbReference type="Pfam" id="PF00023">
    <property type="entry name" value="Ank"/>
    <property type="match status" value="1"/>
</dbReference>
<dbReference type="PROSITE" id="PS50088">
    <property type="entry name" value="ANK_REPEAT"/>
    <property type="match status" value="10"/>
</dbReference>
<feature type="repeat" description="ANK" evidence="3">
    <location>
        <begin position="1315"/>
        <end position="1347"/>
    </location>
</feature>
<dbReference type="EMBL" id="JELW01000047">
    <property type="protein sequence ID" value="EXU96638.1"/>
    <property type="molecule type" value="Genomic_DNA"/>
</dbReference>
<feature type="compositionally biased region" description="Polar residues" evidence="4">
    <location>
        <begin position="1068"/>
        <end position="1079"/>
    </location>
</feature>
<feature type="repeat" description="ANK" evidence="3">
    <location>
        <begin position="1282"/>
        <end position="1314"/>
    </location>
</feature>
<dbReference type="SUPFAM" id="SSF48403">
    <property type="entry name" value="Ankyrin repeat"/>
    <property type="match status" value="3"/>
</dbReference>